<keyword evidence="1" id="KW-1133">Transmembrane helix</keyword>
<feature type="transmembrane region" description="Helical" evidence="1">
    <location>
        <begin position="52"/>
        <end position="76"/>
    </location>
</feature>
<dbReference type="Proteomes" id="UP001549921">
    <property type="component" value="Unassembled WGS sequence"/>
</dbReference>
<dbReference type="PANTHER" id="PTHR22133">
    <property type="entry name" value="AT01821P-RELATED"/>
    <property type="match status" value="1"/>
</dbReference>
<evidence type="ECO:0000259" key="2">
    <source>
        <dbReference type="Pfam" id="PF16020"/>
    </source>
</evidence>
<dbReference type="EMBL" id="JBEDNZ010000013">
    <property type="protein sequence ID" value="KAL0830933.1"/>
    <property type="molecule type" value="Genomic_DNA"/>
</dbReference>
<keyword evidence="1" id="KW-0472">Membrane</keyword>
<gene>
    <name evidence="4" type="ORF">ABMA27_002920</name>
    <name evidence="3" type="ORF">ABMA28_003013</name>
</gene>
<reference evidence="5 6" key="1">
    <citation type="submission" date="2024-06" db="EMBL/GenBank/DDBJ databases">
        <title>A chromosome-level genome assembly of beet webworm, Loxostege sticticalis.</title>
        <authorList>
            <person name="Zhang Y."/>
        </authorList>
    </citation>
    <scope>NUCLEOTIDE SEQUENCE [LARGE SCALE GENOMIC DNA]</scope>
    <source>
        <strain evidence="4">AQ026</strain>
        <strain evidence="3">AQ028</strain>
        <tissue evidence="3">Male pupae</tissue>
        <tissue evidence="4">Whole body</tissue>
    </source>
</reference>
<dbReference type="Proteomes" id="UP001549920">
    <property type="component" value="Unassembled WGS sequence"/>
</dbReference>
<evidence type="ECO:0000256" key="1">
    <source>
        <dbReference type="SAM" id="Phobius"/>
    </source>
</evidence>
<dbReference type="AlphaFoldDB" id="A0ABD0T1G1"/>
<feature type="domain" description="Deltamethrin resistance protein prag01" evidence="2">
    <location>
        <begin position="30"/>
        <end position="81"/>
    </location>
</feature>
<dbReference type="EMBL" id="JBEUOH010000013">
    <property type="protein sequence ID" value="KAL0880527.1"/>
    <property type="molecule type" value="Genomic_DNA"/>
</dbReference>
<evidence type="ECO:0000313" key="4">
    <source>
        <dbReference type="EMBL" id="KAL0880527.1"/>
    </source>
</evidence>
<keyword evidence="1" id="KW-0812">Transmembrane</keyword>
<keyword evidence="5" id="KW-1185">Reference proteome</keyword>
<protein>
    <recommendedName>
        <fullName evidence="2">Deltamethrin resistance protein prag01 domain-containing protein</fullName>
    </recommendedName>
</protein>
<proteinExistence type="predicted"/>
<organism evidence="3 6">
    <name type="scientific">Loxostege sticticalis</name>
    <name type="common">Beet webworm moth</name>
    <dbReference type="NCBI Taxonomy" id="481309"/>
    <lineage>
        <taxon>Eukaryota</taxon>
        <taxon>Metazoa</taxon>
        <taxon>Ecdysozoa</taxon>
        <taxon>Arthropoda</taxon>
        <taxon>Hexapoda</taxon>
        <taxon>Insecta</taxon>
        <taxon>Pterygota</taxon>
        <taxon>Neoptera</taxon>
        <taxon>Endopterygota</taxon>
        <taxon>Lepidoptera</taxon>
        <taxon>Glossata</taxon>
        <taxon>Ditrysia</taxon>
        <taxon>Pyraloidea</taxon>
        <taxon>Crambidae</taxon>
        <taxon>Pyraustinae</taxon>
        <taxon>Loxostege</taxon>
    </lineage>
</organism>
<name>A0ABD0T1G1_LOXSC</name>
<accession>A0ABD0T1G1</accession>
<sequence>MFMTRPIISRLAQQTVRRYHVGEFKPPTMDELPVPSGSWQAHYDARQRKYNAVLALGLAFTAGTIVVAKASGLVYLNYSPPKSLD</sequence>
<evidence type="ECO:0000313" key="5">
    <source>
        <dbReference type="Proteomes" id="UP001549920"/>
    </source>
</evidence>
<evidence type="ECO:0000313" key="3">
    <source>
        <dbReference type="EMBL" id="KAL0830933.1"/>
    </source>
</evidence>
<dbReference type="PANTHER" id="PTHR22133:SF2">
    <property type="entry name" value="AT01821P-RELATED"/>
    <property type="match status" value="1"/>
</dbReference>
<dbReference type="Pfam" id="PF16020">
    <property type="entry name" value="Deltameth_res"/>
    <property type="match status" value="1"/>
</dbReference>
<dbReference type="InterPro" id="IPR031973">
    <property type="entry name" value="Deltameth_res_prag01"/>
</dbReference>
<evidence type="ECO:0000313" key="6">
    <source>
        <dbReference type="Proteomes" id="UP001549921"/>
    </source>
</evidence>
<comment type="caution">
    <text evidence="3">The sequence shown here is derived from an EMBL/GenBank/DDBJ whole genome shotgun (WGS) entry which is preliminary data.</text>
</comment>